<evidence type="ECO:0000313" key="1">
    <source>
        <dbReference type="EMBL" id="KAJ7354580.1"/>
    </source>
</evidence>
<evidence type="ECO:0008006" key="3">
    <source>
        <dbReference type="Google" id="ProtNLM"/>
    </source>
</evidence>
<evidence type="ECO:0000313" key="2">
    <source>
        <dbReference type="Proteomes" id="UP001218218"/>
    </source>
</evidence>
<dbReference type="Gene3D" id="3.80.10.10">
    <property type="entry name" value="Ribonuclease Inhibitor"/>
    <property type="match status" value="1"/>
</dbReference>
<keyword evidence="2" id="KW-1185">Reference proteome</keyword>
<dbReference type="EMBL" id="JARIHO010000010">
    <property type="protein sequence ID" value="KAJ7354580.1"/>
    <property type="molecule type" value="Genomic_DNA"/>
</dbReference>
<gene>
    <name evidence="1" type="ORF">DFH08DRAFT_47575</name>
</gene>
<protein>
    <recommendedName>
        <fullName evidence="3">F-box domain-containing protein</fullName>
    </recommendedName>
</protein>
<dbReference type="Proteomes" id="UP001218218">
    <property type="component" value="Unassembled WGS sequence"/>
</dbReference>
<proteinExistence type="predicted"/>
<comment type="caution">
    <text evidence="1">The sequence shown here is derived from an EMBL/GenBank/DDBJ whole genome shotgun (WGS) entry which is preliminary data.</text>
</comment>
<organism evidence="1 2">
    <name type="scientific">Mycena albidolilacea</name>
    <dbReference type="NCBI Taxonomy" id="1033008"/>
    <lineage>
        <taxon>Eukaryota</taxon>
        <taxon>Fungi</taxon>
        <taxon>Dikarya</taxon>
        <taxon>Basidiomycota</taxon>
        <taxon>Agaricomycotina</taxon>
        <taxon>Agaricomycetes</taxon>
        <taxon>Agaricomycetidae</taxon>
        <taxon>Agaricales</taxon>
        <taxon>Marasmiineae</taxon>
        <taxon>Mycenaceae</taxon>
        <taxon>Mycena</taxon>
    </lineage>
</organism>
<dbReference type="AlphaFoldDB" id="A0AAD7AC71"/>
<dbReference type="InterPro" id="IPR032675">
    <property type="entry name" value="LRR_dom_sf"/>
</dbReference>
<sequence length="554" mass="61488">MSSPFASQLGTNYSAQDKEIDEIKALLVEPCQKLKNLDDEIDTMRKALDKLTEERNTLSAYVEAHKALLSPFRRLPRDVIEAIFMACLPTHRNCVMSAQEAPVILGRICRSWRTISYSFPRLWSSLHIVEPVYQYNSSLDLHQAKVAQRVEVADAWLRRSGMCPLSISLQSHDYGLNIGPLFMESTPNADSFLDILVPFASRWQNISLTIPPPAVQTLLRLTENEVPLLKCLTITESRENPYGSTKWTLPRACVLGAPGLAKFSLSGRNVHSLDLPLCWSNLTALSLLGSGWSTGTITTNPQTCQVVLDILSRCPELRTCTVMALGSEDGEYIQDFVECPFLHTFDLLCDGTPIHTAGHLLSRLSLPALRDFRLKGVEFGGHENTLIADSLLAFLAASTRLESINIDGAMFSKTILIDIFCRLPPGVRHITIAMPVLQPRLEYATFDDEILEALTASPGPGLSTCPALEEVVIHYCPKVSDEAILRFIMSRIPTLKLVDIKFDRERTVDILPTLQPFVEAGLKTSITYITVPSPRYSPWAGLPDPPTISPFGLD</sequence>
<dbReference type="SUPFAM" id="SSF52047">
    <property type="entry name" value="RNI-like"/>
    <property type="match status" value="1"/>
</dbReference>
<name>A0AAD7AC71_9AGAR</name>
<accession>A0AAD7AC71</accession>
<reference evidence="1" key="1">
    <citation type="submission" date="2023-03" db="EMBL/GenBank/DDBJ databases">
        <title>Massive genome expansion in bonnet fungi (Mycena s.s.) driven by repeated elements and novel gene families across ecological guilds.</title>
        <authorList>
            <consortium name="Lawrence Berkeley National Laboratory"/>
            <person name="Harder C.B."/>
            <person name="Miyauchi S."/>
            <person name="Viragh M."/>
            <person name="Kuo A."/>
            <person name="Thoen E."/>
            <person name="Andreopoulos B."/>
            <person name="Lu D."/>
            <person name="Skrede I."/>
            <person name="Drula E."/>
            <person name="Henrissat B."/>
            <person name="Morin E."/>
            <person name="Kohler A."/>
            <person name="Barry K."/>
            <person name="LaButti K."/>
            <person name="Morin E."/>
            <person name="Salamov A."/>
            <person name="Lipzen A."/>
            <person name="Mereny Z."/>
            <person name="Hegedus B."/>
            <person name="Baldrian P."/>
            <person name="Stursova M."/>
            <person name="Weitz H."/>
            <person name="Taylor A."/>
            <person name="Grigoriev I.V."/>
            <person name="Nagy L.G."/>
            <person name="Martin F."/>
            <person name="Kauserud H."/>
        </authorList>
    </citation>
    <scope>NUCLEOTIDE SEQUENCE</scope>
    <source>
        <strain evidence="1">CBHHK002</strain>
    </source>
</reference>